<reference evidence="16 17" key="1">
    <citation type="submission" date="2023-11" db="EMBL/GenBank/DDBJ databases">
        <title>Dfirmibasis_genome.</title>
        <authorList>
            <person name="Edelbroek B."/>
            <person name="Kjellin J."/>
            <person name="Jerlstrom-Hultqvist J."/>
            <person name="Soderbom F."/>
        </authorList>
    </citation>
    <scope>NUCLEOTIDE SEQUENCE [LARGE SCALE GENOMIC DNA]</scope>
    <source>
        <strain evidence="16 17">TNS-C-14</strain>
    </source>
</reference>
<dbReference type="GO" id="GO:0032357">
    <property type="term" value="F:oxidized purine DNA binding"/>
    <property type="evidence" value="ECO:0007669"/>
    <property type="project" value="TreeGrafter"/>
</dbReference>
<evidence type="ECO:0000256" key="11">
    <source>
        <dbReference type="ARBA" id="ARBA00023014"/>
    </source>
</evidence>
<dbReference type="Pfam" id="PF00730">
    <property type="entry name" value="HhH-GPD"/>
    <property type="match status" value="1"/>
</dbReference>
<comment type="caution">
    <text evidence="16">The sequence shown here is derived from an EMBL/GenBank/DDBJ whole genome shotgun (WGS) entry which is preliminary data.</text>
</comment>
<keyword evidence="9" id="KW-0378">Hydrolase</keyword>
<dbReference type="FunFam" id="1.10.340.30:FF:000002">
    <property type="entry name" value="Adenine DNA glycosylase"/>
    <property type="match status" value="1"/>
</dbReference>
<comment type="cofactor">
    <cofactor evidence="2">
        <name>[4Fe-4S] cluster</name>
        <dbReference type="ChEBI" id="CHEBI:49883"/>
    </cofactor>
</comment>
<dbReference type="GO" id="GO:0035485">
    <property type="term" value="F:adenine/guanine mispair binding"/>
    <property type="evidence" value="ECO:0007669"/>
    <property type="project" value="TreeGrafter"/>
</dbReference>
<evidence type="ECO:0000256" key="6">
    <source>
        <dbReference type="ARBA" id="ARBA00022485"/>
    </source>
</evidence>
<keyword evidence="10" id="KW-0408">Iron</keyword>
<dbReference type="Gene3D" id="1.10.1670.10">
    <property type="entry name" value="Helix-hairpin-Helix base-excision DNA repair enzymes (C-terminal)"/>
    <property type="match status" value="1"/>
</dbReference>
<keyword evidence="8" id="KW-0227">DNA damage</keyword>
<evidence type="ECO:0000256" key="5">
    <source>
        <dbReference type="ARBA" id="ARBA00022023"/>
    </source>
</evidence>
<evidence type="ECO:0000259" key="15">
    <source>
        <dbReference type="SMART" id="SM00478"/>
    </source>
</evidence>
<proteinExistence type="inferred from homology"/>
<keyword evidence="17" id="KW-1185">Reference proteome</keyword>
<dbReference type="PANTHER" id="PTHR42944">
    <property type="entry name" value="ADENINE DNA GLYCOSYLASE"/>
    <property type="match status" value="1"/>
</dbReference>
<dbReference type="GO" id="GO:0046872">
    <property type="term" value="F:metal ion binding"/>
    <property type="evidence" value="ECO:0007669"/>
    <property type="project" value="UniProtKB-KW"/>
</dbReference>
<keyword evidence="13" id="KW-0326">Glycosidase</keyword>
<name>A0AAN7TTD8_9MYCE</name>
<evidence type="ECO:0000256" key="9">
    <source>
        <dbReference type="ARBA" id="ARBA00022801"/>
    </source>
</evidence>
<evidence type="ECO:0000313" key="17">
    <source>
        <dbReference type="Proteomes" id="UP001344447"/>
    </source>
</evidence>
<dbReference type="Gene3D" id="3.90.79.10">
    <property type="entry name" value="Nucleoside Triphosphate Pyrophosphohydrolase"/>
    <property type="match status" value="1"/>
</dbReference>
<evidence type="ECO:0000256" key="12">
    <source>
        <dbReference type="ARBA" id="ARBA00023204"/>
    </source>
</evidence>
<dbReference type="InterPro" id="IPR023170">
    <property type="entry name" value="HhH_base_excis_C"/>
</dbReference>
<keyword evidence="7" id="KW-0479">Metal-binding</keyword>
<evidence type="ECO:0000256" key="4">
    <source>
        <dbReference type="ARBA" id="ARBA00012045"/>
    </source>
</evidence>
<evidence type="ECO:0000256" key="7">
    <source>
        <dbReference type="ARBA" id="ARBA00022723"/>
    </source>
</evidence>
<feature type="compositionally biased region" description="Acidic residues" evidence="14">
    <location>
        <begin position="431"/>
        <end position="454"/>
    </location>
</feature>
<comment type="similarity">
    <text evidence="3">Belongs to the Nth/MutY family.</text>
</comment>
<dbReference type="Gene3D" id="1.10.340.30">
    <property type="entry name" value="Hypothetical protein, domain 2"/>
    <property type="match status" value="1"/>
</dbReference>
<dbReference type="GO" id="GO:0005634">
    <property type="term" value="C:nucleus"/>
    <property type="evidence" value="ECO:0007669"/>
    <property type="project" value="TreeGrafter"/>
</dbReference>
<dbReference type="SMART" id="SM00478">
    <property type="entry name" value="ENDO3c"/>
    <property type="match status" value="1"/>
</dbReference>
<dbReference type="GO" id="GO:0051539">
    <property type="term" value="F:4 iron, 4 sulfur cluster binding"/>
    <property type="evidence" value="ECO:0007669"/>
    <property type="project" value="UniProtKB-KW"/>
</dbReference>
<evidence type="ECO:0000256" key="2">
    <source>
        <dbReference type="ARBA" id="ARBA00001966"/>
    </source>
</evidence>
<accession>A0AAN7TTD8</accession>
<dbReference type="InterPro" id="IPR003265">
    <property type="entry name" value="HhH-GPD_domain"/>
</dbReference>
<feature type="compositionally biased region" description="Acidic residues" evidence="14">
    <location>
        <begin position="25"/>
        <end position="35"/>
    </location>
</feature>
<evidence type="ECO:0000256" key="13">
    <source>
        <dbReference type="ARBA" id="ARBA00023295"/>
    </source>
</evidence>
<protein>
    <recommendedName>
        <fullName evidence="5">Adenine DNA glycosylase</fullName>
        <ecNumber evidence="4">3.2.2.31</ecNumber>
    </recommendedName>
</protein>
<evidence type="ECO:0000256" key="1">
    <source>
        <dbReference type="ARBA" id="ARBA00000843"/>
    </source>
</evidence>
<keyword evidence="6" id="KW-0004">4Fe-4S</keyword>
<gene>
    <name evidence="16" type="ORF">RB653_006664</name>
</gene>
<keyword evidence="11" id="KW-0411">Iron-sulfur</keyword>
<feature type="domain" description="HhH-GPD" evidence="15">
    <location>
        <begin position="130"/>
        <end position="282"/>
    </location>
</feature>
<evidence type="ECO:0000256" key="10">
    <source>
        <dbReference type="ARBA" id="ARBA00023004"/>
    </source>
</evidence>
<comment type="catalytic activity">
    <reaction evidence="1">
        <text>Hydrolyzes free adenine bases from 7,8-dihydro-8-oxoguanine:adenine mismatched double-stranded DNA, leaving an apurinic site.</text>
        <dbReference type="EC" id="3.2.2.31"/>
    </reaction>
</comment>
<dbReference type="EMBL" id="JAVFKY010000005">
    <property type="protein sequence ID" value="KAK5575531.1"/>
    <property type="molecule type" value="Genomic_DNA"/>
</dbReference>
<feature type="region of interest" description="Disordered" evidence="14">
    <location>
        <begin position="423"/>
        <end position="471"/>
    </location>
</feature>
<dbReference type="SUPFAM" id="SSF48150">
    <property type="entry name" value="DNA-glycosylase"/>
    <property type="match status" value="1"/>
</dbReference>
<evidence type="ECO:0000313" key="16">
    <source>
        <dbReference type="EMBL" id="KAK5575531.1"/>
    </source>
</evidence>
<feature type="region of interest" description="Disordered" evidence="14">
    <location>
        <begin position="15"/>
        <end position="51"/>
    </location>
</feature>
<dbReference type="InterPro" id="IPR044298">
    <property type="entry name" value="MIG/MutY"/>
</dbReference>
<dbReference type="EC" id="3.2.2.31" evidence="4"/>
<dbReference type="GO" id="GO:0006284">
    <property type="term" value="P:base-excision repair"/>
    <property type="evidence" value="ECO:0007669"/>
    <property type="project" value="InterPro"/>
</dbReference>
<dbReference type="GO" id="GO:0006298">
    <property type="term" value="P:mismatch repair"/>
    <property type="evidence" value="ECO:0007669"/>
    <property type="project" value="TreeGrafter"/>
</dbReference>
<dbReference type="CDD" id="cd00056">
    <property type="entry name" value="ENDO3c"/>
    <property type="match status" value="1"/>
</dbReference>
<keyword evidence="12" id="KW-0234">DNA repair</keyword>
<evidence type="ECO:0000256" key="14">
    <source>
        <dbReference type="SAM" id="MobiDB-lite"/>
    </source>
</evidence>
<dbReference type="InterPro" id="IPR011257">
    <property type="entry name" value="DNA_glycosylase"/>
</dbReference>
<sequence>MSILKSITSLSKLNPFSSIGQLNDSTEEEEEDEDCDEKKKKPITKKTKSSSTKIKKTNETITIKDEIESIELKACQHSLTLHKFKSKEIQEIRVSMLQWYEKNKRDLPWRKHDGVDENVIAYRVWVSEIMLQQTRVLTVIEYFNKWIEKWPTIKDLSSTTIEEVNKVWSGLGYYRRAKNLWLGSKYVVDNFNSIIPSDVKTLLEINGIGPYTAGAISSIAFNKSVPLVDGNVIRVLSRVRSIGASPKLSSTVKLFWELGNDLVESVENPCNFNQSLMELGATICSVQSPQCKQCPIQSNCQAYQQEKQFIKPEPKNSISKFFQPKNTNTTSNSSKITESVPTLKLTDICKVCQSFEDSDGPTESVCRYPKKVIKAKSRDENVNVFLIHQSKENKFLLTQRPDTGLLASLYEAPSIIETQSISKRKTKKNNDDDDNDDDDDDDNDDEEKDDDDDNNEKKSNKRKKPTTKTSSTNKIISKEYIEKEVLKKLFKPSSDITIKSVKCIGTVKHKFSHINQTLTVYDCPCDFKKQPIPNDQSKSNNICWLKIDDIQSSVGVSKQMLKCFELIK</sequence>
<evidence type="ECO:0000256" key="8">
    <source>
        <dbReference type="ARBA" id="ARBA00022763"/>
    </source>
</evidence>
<dbReference type="Proteomes" id="UP001344447">
    <property type="component" value="Unassembled WGS sequence"/>
</dbReference>
<evidence type="ECO:0000256" key="3">
    <source>
        <dbReference type="ARBA" id="ARBA00008343"/>
    </source>
</evidence>
<organism evidence="16 17">
    <name type="scientific">Dictyostelium firmibasis</name>
    <dbReference type="NCBI Taxonomy" id="79012"/>
    <lineage>
        <taxon>Eukaryota</taxon>
        <taxon>Amoebozoa</taxon>
        <taxon>Evosea</taxon>
        <taxon>Eumycetozoa</taxon>
        <taxon>Dictyostelia</taxon>
        <taxon>Dictyosteliales</taxon>
        <taxon>Dictyosteliaceae</taxon>
        <taxon>Dictyostelium</taxon>
    </lineage>
</organism>
<dbReference type="GO" id="GO:0000701">
    <property type="term" value="F:purine-specific mismatch base pair DNA N-glycosylase activity"/>
    <property type="evidence" value="ECO:0007669"/>
    <property type="project" value="UniProtKB-EC"/>
</dbReference>
<dbReference type="PANTHER" id="PTHR42944:SF1">
    <property type="entry name" value="ADENINE DNA GLYCOSYLASE"/>
    <property type="match status" value="1"/>
</dbReference>
<dbReference type="AlphaFoldDB" id="A0AAN7TTD8"/>
<dbReference type="GO" id="GO:0034039">
    <property type="term" value="F:8-oxo-7,8-dihydroguanine DNA N-glycosylase activity"/>
    <property type="evidence" value="ECO:0007669"/>
    <property type="project" value="TreeGrafter"/>
</dbReference>
<feature type="compositionally biased region" description="Polar residues" evidence="14">
    <location>
        <begin position="15"/>
        <end position="24"/>
    </location>
</feature>